<organism evidence="1 2">
    <name type="scientific">Tepidamorphus gemmatus</name>
    <dbReference type="NCBI Taxonomy" id="747076"/>
    <lineage>
        <taxon>Bacteria</taxon>
        <taxon>Pseudomonadati</taxon>
        <taxon>Pseudomonadota</taxon>
        <taxon>Alphaproteobacteria</taxon>
        <taxon>Hyphomicrobiales</taxon>
        <taxon>Tepidamorphaceae</taxon>
        <taxon>Tepidamorphus</taxon>
    </lineage>
</organism>
<sequence length="195" mass="20406">MAEEWFPLAALMRPGRDSPAAGAIGVTLSERRPGAIVEIATWHRSIPTLAAAAGLAELPPSGRLAAAPGRLFGSLAPGRWLAIAQDNGLAERLRTAIPADEGAVTDITHARVGLRLAGPSAEPLLQKGLSFDIAPSAFVPMSVAQSGIHHMGVTVLRLDPSTFDVYVASSFAGSLWDWVSEAAIEFGWRIGPPQG</sequence>
<dbReference type="EMBL" id="SMAK01000002">
    <property type="protein sequence ID" value="TCT12501.1"/>
    <property type="molecule type" value="Genomic_DNA"/>
</dbReference>
<dbReference type="Proteomes" id="UP000295678">
    <property type="component" value="Unassembled WGS sequence"/>
</dbReference>
<accession>A0A4R3MFY7</accession>
<dbReference type="RefSeq" id="WP_165926779.1">
    <property type="nucleotide sequence ID" value="NZ_SMAK01000002.1"/>
</dbReference>
<dbReference type="Gene3D" id="3.30.1360.120">
    <property type="entry name" value="Probable tRNA modification gtpase trme, domain 1"/>
    <property type="match status" value="1"/>
</dbReference>
<reference evidence="1 2" key="1">
    <citation type="submission" date="2019-03" db="EMBL/GenBank/DDBJ databases">
        <title>Genomic Encyclopedia of Type Strains, Phase IV (KMG-IV): sequencing the most valuable type-strain genomes for metagenomic binning, comparative biology and taxonomic classification.</title>
        <authorList>
            <person name="Goeker M."/>
        </authorList>
    </citation>
    <scope>NUCLEOTIDE SEQUENCE [LARGE SCALE GENOMIC DNA]</scope>
    <source>
        <strain evidence="1 2">DSM 19345</strain>
    </source>
</reference>
<dbReference type="Pfam" id="PF04268">
    <property type="entry name" value="SoxG"/>
    <property type="match status" value="1"/>
</dbReference>
<keyword evidence="2" id="KW-1185">Reference proteome</keyword>
<dbReference type="InterPro" id="IPR007375">
    <property type="entry name" value="SoxG"/>
</dbReference>
<dbReference type="SUPFAM" id="SSF103025">
    <property type="entry name" value="Folate-binding domain"/>
    <property type="match status" value="1"/>
</dbReference>
<proteinExistence type="predicted"/>
<dbReference type="InterPro" id="IPR027266">
    <property type="entry name" value="TrmE/GcvT-like"/>
</dbReference>
<evidence type="ECO:0000313" key="1">
    <source>
        <dbReference type="EMBL" id="TCT12501.1"/>
    </source>
</evidence>
<dbReference type="Gene3D" id="3.30.70.1520">
    <property type="entry name" value="Heterotetrameric sarcosine oxidase"/>
    <property type="match status" value="1"/>
</dbReference>
<name>A0A4R3MFY7_9HYPH</name>
<dbReference type="AlphaFoldDB" id="A0A4R3MFY7"/>
<comment type="caution">
    <text evidence="1">The sequence shown here is derived from an EMBL/GenBank/DDBJ whole genome shotgun (WGS) entry which is preliminary data.</text>
</comment>
<evidence type="ECO:0000313" key="2">
    <source>
        <dbReference type="Proteomes" id="UP000295678"/>
    </source>
</evidence>
<protein>
    <submittedName>
        <fullName evidence="1">Heterotetrameric sarcosine oxidase gamma subunit</fullName>
    </submittedName>
</protein>
<gene>
    <name evidence="1" type="ORF">EDC22_102186</name>
</gene>